<name>A0ABY0ULU0_PSECE</name>
<reference evidence="1 2" key="1">
    <citation type="submission" date="2016-10" db="EMBL/GenBank/DDBJ databases">
        <authorList>
            <person name="Varghese N."/>
            <person name="Submissions S."/>
        </authorList>
    </citation>
    <scope>NUCLEOTIDE SEQUENCE [LARGE SCALE GENOMIC DNA]</scope>
    <source>
        <strain evidence="1 2">BS2981</strain>
    </source>
</reference>
<proteinExistence type="predicted"/>
<evidence type="ECO:0000313" key="2">
    <source>
        <dbReference type="Proteomes" id="UP000199576"/>
    </source>
</evidence>
<keyword evidence="2" id="KW-1185">Reference proteome</keyword>
<sequence length="53" mass="5997">MNTLSEPPSRLSPGHPLPLFPLKHPVFRLLALYRSIDRALPCPAFRTSIEETL</sequence>
<accession>A0ABY0ULU0</accession>
<organism evidence="1 2">
    <name type="scientific">Pseudomonas cedrina</name>
    <dbReference type="NCBI Taxonomy" id="651740"/>
    <lineage>
        <taxon>Bacteria</taxon>
        <taxon>Pseudomonadati</taxon>
        <taxon>Pseudomonadota</taxon>
        <taxon>Gammaproteobacteria</taxon>
        <taxon>Pseudomonadales</taxon>
        <taxon>Pseudomonadaceae</taxon>
        <taxon>Pseudomonas</taxon>
    </lineage>
</organism>
<protein>
    <submittedName>
        <fullName evidence="1">Uncharacterized protein</fullName>
    </submittedName>
</protein>
<gene>
    <name evidence="1" type="ORF">SAMN04490182_2650</name>
</gene>
<dbReference type="EMBL" id="LT629753">
    <property type="protein sequence ID" value="SDS88078.1"/>
    <property type="molecule type" value="Genomic_DNA"/>
</dbReference>
<evidence type="ECO:0000313" key="1">
    <source>
        <dbReference type="EMBL" id="SDS88078.1"/>
    </source>
</evidence>
<dbReference type="Proteomes" id="UP000199576">
    <property type="component" value="Chromosome I"/>
</dbReference>